<keyword evidence="1" id="KW-0175">Coiled coil</keyword>
<dbReference type="InterPro" id="IPR050931">
    <property type="entry name" value="Mito_Protein_Transport_Metaxin"/>
</dbReference>
<feature type="compositionally biased region" description="Low complexity" evidence="2">
    <location>
        <begin position="90"/>
        <end position="109"/>
    </location>
</feature>
<keyword evidence="3" id="KW-1133">Transmembrane helix</keyword>
<feature type="region of interest" description="Disordered" evidence="2">
    <location>
        <begin position="305"/>
        <end position="340"/>
    </location>
</feature>
<dbReference type="GO" id="GO:0005737">
    <property type="term" value="C:cytoplasm"/>
    <property type="evidence" value="ECO:0007669"/>
    <property type="project" value="TreeGrafter"/>
</dbReference>
<dbReference type="WBParaSite" id="Gr19_v10_g730.t1">
    <property type="protein sequence ID" value="Gr19_v10_g730.t1"/>
    <property type="gene ID" value="Gr19_v10_g730"/>
</dbReference>
<dbReference type="InterPro" id="IPR036282">
    <property type="entry name" value="Glutathione-S-Trfase_C_sf"/>
</dbReference>
<evidence type="ECO:0000313" key="4">
    <source>
        <dbReference type="Proteomes" id="UP000887572"/>
    </source>
</evidence>
<feature type="compositionally biased region" description="Basic and acidic residues" evidence="2">
    <location>
        <begin position="307"/>
        <end position="322"/>
    </location>
</feature>
<keyword evidence="3" id="KW-0472">Membrane</keyword>
<sequence>MERVSEITEEEDEEGAKNDPYADVGGDQSVPPTRSDQRTPKSSSLNNWQRTVKKMKTIVFGFRRNQDYRFDQPDDEDDTGDANVGSSNEQQSSSKQKATKTTKSGTQSSVVKRKQSVPEAKKSKEKGKGNSNEFKQLLRSKEALMTVIMEYVQRKLNDIANLYKKYAEQVKQWPDNIKNVGDAFGPDKEAYKAYMEVTATWADSVSPQLETYKKMNKSLKQIHMDRLTEHAAKFDEFLEVVKHWPEAGCFMTFPLEKNIFNKVFLFDHALTLKEDDLEKELKTDIYTHAAFDKMTPDAFFKNPDWSQKLDKSTQKDDDRGESTEDEEDDDDDDDDDDGEDDVKMATTALLQAILKGRDGFMPDALLNLRNLPKWNGKPYVEKSKLQMVKKVVRNLVRLVKWPLRAIRKMSTKLLNKAINAVKSADERKKMQQTLQEVQDDELIGKIYRSLERSKLNEQKIAEEAKKDMVKQGINPDEDIYSSAHDELTREASKNPFAYLQDVRYDLHIKPANELFDQLYPVQYEQLMEFYQNPIEFYKHKRLDSDTIYVARKFVEPNEHMRKLYKRPYFLMHEFFADPAEFYRRGNKLDKSMEKAFDKTVKDSRILSKLGHKLSSSQARKLESLLKSPNKYLGPTEELDAAVIDALTTALQDNKVPITNALINNNKLMPKKSKDKNTGDIKGKETEAQAHQFYTDLEAFFQNPTEFYKNKKLNMDVFQAFRDALEVSNDKDSNEELAQLNTEQYAQFLQFLEDPDEFLDNNATLDDDVMNALREVLEEKAAMFNLSNEQLLQLKKFFDKPKKGILDKSIFKQYRRTLPARTKDGKIQRIKDFFKGTRLRFAFQKLATEHQFDQLMRFVKGPKKFYQQPIEPVVLQEFKKILSGIVEEKRQHPMFNGLSLEQYNELMLLAKNPANIFAPQEVNGRFESARGVSSDAVLKLYTRNLKQNESCAKIKPLIELALYGSQDRQSTTVDLRGRLGAQIINSVLNTKVFGDDMWLALLMSLAGSGSIAAVLDLGLWHVIVHHVAMAIGYHHPVTIILMVILDSITPLLAETFDSFVIKRTLGMMQGKSFLPRTGKQFWADMKDASISGGIAALGSIPNNIVMSLCPGWKYIGLQAFTNQLAASTSAAMVPREIEKWHKQRSAAMYKLINMGFLPMPTANDLQSGTVNAKTVRGYCRLRAMEAMEIDWTTSIAFNSMGIGSVISFFFGFLAVFVPVTLGLIGEQIQRVVSIMFNTPTEILSLGAGLLTANHLGSQWGQKWLSTDYHKDKQMVQMIFEKGIEQLKDQQHQFRPIEFEDVYKIYHARFQLTYRFGKLVVNIMNGMTNGVTNMLKQRPLTIDQLDEQYIDKEVLVQNWKPNVVYLVQFPRTSSVPSLSPWAIKLETWLKMRNIPFYKISDGVLFRALFDEHVPFVEYNGQKIFGTTDEIIGTLEWLRAINTTSTTKDKLGSLLLKENEEEQMQKLIEDVLYSLILYDRLQNLNHPKDAKHLANDIGLRTQAMPNLLKEAKRNWYKIQPLSKKFWNEFFANSGNVPHGDKSWNGAGLNEKKWNDFVKDVRETHMPEAMKKFVGHLKAQIRNQLATRTYNTKYDKVVGQPKELLILQETMESIEQQLNKSIGSYLFGNTPTTLDASLFGMLVQLFDMNTIYTPEFRNYMQGVKARSPMNEYFEEMKAIFMGPNGAQQNWGALMQQPWPQNWEWQFNPSAEKYEGPFILRFDVLKLDNDARTRFTEEQRQTFSPLLNKENSESDGITGILFAERKFLAMYPKVVTFIVHELLSIVGTNRWVVEMAELPTIVELNSLKDTTQFVQNNLQQKLKDNIGAFRSSQNNKKDIALSRVLVHMMAAYLCVGKIDTKPCGEVHLDEAKTNIKIAFKYSKSQFLALFESIKMIVHGMMFSINDQYQIAESLNLFGAELLNDNEEQRIKHEAKRLRNAIWELERFGDGEIEHNRAQLQQINILSQEMPSDTDDDAGGASVASRYDALDKCEDQLILQRIKKVRLAIEQLRKGTKSSKFDPKEYLKKQKEKIEEEIASYEHRLSIWILKKFIVAEMRALLDELDNDKLSRDRIPFEDFVPANNRWRNLNLLVKKWKNADAMRQSVADHEWKLDSKQMKDGYRIITARKQKHLLKELWAKTVDQAEGVYSAKKYEEVLSYRLGQLRQLYEQRQSQLVPGEAVNKLKINEQYQHVKQALLQQLRESEVTLTLDDQNGVEVVEEEILANVTFSTKKQNIKQNANLLRKAITEMKDFVTEKLGELKKMSKKQLKENLNELNATVHRQFLLEEMLKLTNFLDEDKFLQTEYPFETFRDAYFSGELFILLRTLVEQDGTKFDDDDIRNGFNYVKDHQSMHRVHKARAFLFDRAGKVVKEKQFVKVLAWRMGQLSKLYILRKANIKLEADNVSARVDNVWEKRRQSMSEKMNSRWSTLKNAMAQKVQDIINAAGNRDSAVENEDEEDGSAMPLEMFDLQNDPSPVTRMATRKI</sequence>
<feature type="region of interest" description="Disordered" evidence="2">
    <location>
        <begin position="63"/>
        <end position="134"/>
    </location>
</feature>
<proteinExistence type="predicted"/>
<keyword evidence="4" id="KW-1185">Reference proteome</keyword>
<feature type="coiled-coil region" evidence="1">
    <location>
        <begin position="420"/>
        <end position="467"/>
    </location>
</feature>
<dbReference type="SUPFAM" id="SSF47616">
    <property type="entry name" value="GST C-terminal domain-like"/>
    <property type="match status" value="1"/>
</dbReference>
<dbReference type="Proteomes" id="UP000887572">
    <property type="component" value="Unplaced"/>
</dbReference>
<feature type="transmembrane region" description="Helical" evidence="3">
    <location>
        <begin position="1204"/>
        <end position="1224"/>
    </location>
</feature>
<dbReference type="PANTHER" id="PTHR12289:SF41">
    <property type="entry name" value="FAILED AXON CONNECTIONS-RELATED"/>
    <property type="match status" value="1"/>
</dbReference>
<evidence type="ECO:0000256" key="2">
    <source>
        <dbReference type="SAM" id="MobiDB-lite"/>
    </source>
</evidence>
<accession>A0A914I6A9</accession>
<feature type="compositionally biased region" description="Basic and acidic residues" evidence="2">
    <location>
        <begin position="119"/>
        <end position="128"/>
    </location>
</feature>
<feature type="compositionally biased region" description="Acidic residues" evidence="2">
    <location>
        <begin position="323"/>
        <end position="340"/>
    </location>
</feature>
<dbReference type="PANTHER" id="PTHR12289">
    <property type="entry name" value="METAXIN RELATED"/>
    <property type="match status" value="1"/>
</dbReference>
<evidence type="ECO:0000313" key="5">
    <source>
        <dbReference type="WBParaSite" id="Gr19_v10_g730.t1"/>
    </source>
</evidence>
<evidence type="ECO:0000256" key="3">
    <source>
        <dbReference type="SAM" id="Phobius"/>
    </source>
</evidence>
<feature type="transmembrane region" description="Helical" evidence="3">
    <location>
        <begin position="996"/>
        <end position="1018"/>
    </location>
</feature>
<organism evidence="4 5">
    <name type="scientific">Globodera rostochiensis</name>
    <name type="common">Golden nematode worm</name>
    <name type="synonym">Heterodera rostochiensis</name>
    <dbReference type="NCBI Taxonomy" id="31243"/>
    <lineage>
        <taxon>Eukaryota</taxon>
        <taxon>Metazoa</taxon>
        <taxon>Ecdysozoa</taxon>
        <taxon>Nematoda</taxon>
        <taxon>Chromadorea</taxon>
        <taxon>Rhabditida</taxon>
        <taxon>Tylenchina</taxon>
        <taxon>Tylenchomorpha</taxon>
        <taxon>Tylenchoidea</taxon>
        <taxon>Heteroderidae</taxon>
        <taxon>Heteroderinae</taxon>
        <taxon>Globodera</taxon>
    </lineage>
</organism>
<keyword evidence="3" id="KW-0812">Transmembrane</keyword>
<name>A0A914I6A9_GLORO</name>
<evidence type="ECO:0000256" key="1">
    <source>
        <dbReference type="SAM" id="Coils"/>
    </source>
</evidence>
<feature type="region of interest" description="Disordered" evidence="2">
    <location>
        <begin position="1"/>
        <end position="50"/>
    </location>
</feature>
<reference evidence="5" key="1">
    <citation type="submission" date="2022-11" db="UniProtKB">
        <authorList>
            <consortium name="WormBaseParasite"/>
        </authorList>
    </citation>
    <scope>IDENTIFICATION</scope>
</reference>
<feature type="compositionally biased region" description="Polar residues" evidence="2">
    <location>
        <begin position="30"/>
        <end position="50"/>
    </location>
</feature>
<protein>
    <submittedName>
        <fullName evidence="5">Uncharacterized protein</fullName>
    </submittedName>
</protein>